<name>A0A2T1K5I2_9GAMM</name>
<dbReference type="OrthoDB" id="5393896at2"/>
<keyword evidence="3" id="KW-1185">Reference proteome</keyword>
<gene>
    <name evidence="2" type="ORF">C7H09_15590</name>
</gene>
<feature type="transmembrane region" description="Helical" evidence="1">
    <location>
        <begin position="65"/>
        <end position="93"/>
    </location>
</feature>
<comment type="caution">
    <text evidence="2">The sequence shown here is derived from an EMBL/GenBank/DDBJ whole genome shotgun (WGS) entry which is preliminary data.</text>
</comment>
<keyword evidence="1" id="KW-0812">Transmembrane</keyword>
<evidence type="ECO:0000313" key="2">
    <source>
        <dbReference type="EMBL" id="PSF05419.1"/>
    </source>
</evidence>
<keyword evidence="1" id="KW-1133">Transmembrane helix</keyword>
<proteinExistence type="predicted"/>
<keyword evidence="1" id="KW-0472">Membrane</keyword>
<dbReference type="Proteomes" id="UP000239866">
    <property type="component" value="Unassembled WGS sequence"/>
</dbReference>
<evidence type="ECO:0000313" key="3">
    <source>
        <dbReference type="Proteomes" id="UP000239866"/>
    </source>
</evidence>
<dbReference type="EMBL" id="PXNP01000103">
    <property type="protein sequence ID" value="PSF05419.1"/>
    <property type="molecule type" value="Genomic_DNA"/>
</dbReference>
<feature type="transmembrane region" description="Helical" evidence="1">
    <location>
        <begin position="29"/>
        <end position="53"/>
    </location>
</feature>
<sequence>MTSYWLLPFGIVSELAGVAIWLTESDPDIALVGYFLAHALACLVFTIVLLVFLPARYSQQRWLAAVFLFSLQFAMPFVGSIGVFIGVLLALYLPRSKREIPWQEVPIPELPFRPTDTDSQIIYTEGGLRQVLREASDPGKRLKALLASRQMPGRAGIEILREALKDPVDDVRLLAYSILDQREKALVEEAETLQKRLAEAAAGRTPKQAGRRLAQVWWETAYLGLAQGSLRQYYLEKARDLLVTLVGSYDEPADWLLLGRVELALDHWAAARESLEVALESGARSETVLPYLAEVAFLERDYQRVRFYLARCAHGQIPAAINPLLEAWL</sequence>
<evidence type="ECO:0000256" key="1">
    <source>
        <dbReference type="SAM" id="Phobius"/>
    </source>
</evidence>
<protein>
    <submittedName>
        <fullName evidence="2">Polysaccharide biosynthesis protein</fullName>
    </submittedName>
</protein>
<dbReference type="AlphaFoldDB" id="A0A2T1K5I2"/>
<reference evidence="2 3" key="1">
    <citation type="submission" date="2018-03" db="EMBL/GenBank/DDBJ databases">
        <title>Marinobacter brunus sp. nov., a marine bacterium of Gamma-proteobacteria isolated from the surface seawater of the South China Sea.</title>
        <authorList>
            <person name="Cheng H."/>
            <person name="Wu Y.-H."/>
            <person name="Xamxidin M."/>
            <person name="Xu X.-W."/>
        </authorList>
    </citation>
    <scope>NUCLEOTIDE SEQUENCE [LARGE SCALE GENOMIC DNA]</scope>
    <source>
        <strain evidence="2 3">NH169-3</strain>
    </source>
</reference>
<accession>A0A2T1K5I2</accession>
<dbReference type="RefSeq" id="WP_106764346.1">
    <property type="nucleotide sequence ID" value="NZ_PXNP01000103.1"/>
</dbReference>
<organism evidence="2 3">
    <name type="scientific">Marinobacter fuscus</name>
    <dbReference type="NCBI Taxonomy" id="2109942"/>
    <lineage>
        <taxon>Bacteria</taxon>
        <taxon>Pseudomonadati</taxon>
        <taxon>Pseudomonadota</taxon>
        <taxon>Gammaproteobacteria</taxon>
        <taxon>Pseudomonadales</taxon>
        <taxon>Marinobacteraceae</taxon>
        <taxon>Marinobacter</taxon>
    </lineage>
</organism>